<dbReference type="PANTHER" id="PTHR11852:SF4">
    <property type="entry name" value="LITTLE ELONGATION COMPLEX SUBUNIT 1"/>
    <property type="match status" value="1"/>
</dbReference>
<evidence type="ECO:0000313" key="4">
    <source>
        <dbReference type="Ensembl" id="ENSOCUP00000025130.2"/>
    </source>
</evidence>
<reference evidence="4 5" key="1">
    <citation type="journal article" date="2011" name="Nature">
        <title>A high-resolution map of human evolutionary constraint using 29 mammals.</title>
        <authorList>
            <person name="Lindblad-Toh K."/>
            <person name="Garber M."/>
            <person name="Zuk O."/>
            <person name="Lin M.F."/>
            <person name="Parker B.J."/>
            <person name="Washietl S."/>
            <person name="Kheradpour P."/>
            <person name="Ernst J."/>
            <person name="Jordan G."/>
            <person name="Mauceli E."/>
            <person name="Ward L.D."/>
            <person name="Lowe C.B."/>
            <person name="Holloway A.K."/>
            <person name="Clamp M."/>
            <person name="Gnerre S."/>
            <person name="Alfoldi J."/>
            <person name="Beal K."/>
            <person name="Chang J."/>
            <person name="Clawson H."/>
            <person name="Cuff J."/>
            <person name="Di Palma F."/>
            <person name="Fitzgerald S."/>
            <person name="Flicek P."/>
            <person name="Guttman M."/>
            <person name="Hubisz M.J."/>
            <person name="Jaffe D.B."/>
            <person name="Jungreis I."/>
            <person name="Kent W.J."/>
            <person name="Kostka D."/>
            <person name="Lara M."/>
            <person name="Martins A.L."/>
            <person name="Massingham T."/>
            <person name="Moltke I."/>
            <person name="Raney B.J."/>
            <person name="Rasmussen M.D."/>
            <person name="Robinson J."/>
            <person name="Stark A."/>
            <person name="Vilella A.J."/>
            <person name="Wen J."/>
            <person name="Xie X."/>
            <person name="Zody M.C."/>
            <person name="Baldwin J."/>
            <person name="Bloom T."/>
            <person name="Chin C.W."/>
            <person name="Heiman D."/>
            <person name="Nicol R."/>
            <person name="Nusbaum C."/>
            <person name="Young S."/>
            <person name="Wilkinson J."/>
            <person name="Worley K.C."/>
            <person name="Kovar C.L."/>
            <person name="Muzny D.M."/>
            <person name="Gibbs R.A."/>
            <person name="Cree A."/>
            <person name="Dihn H.H."/>
            <person name="Fowler G."/>
            <person name="Jhangiani S."/>
            <person name="Joshi V."/>
            <person name="Lee S."/>
            <person name="Lewis L.R."/>
            <person name="Nazareth L.V."/>
            <person name="Okwuonu G."/>
            <person name="Santibanez J."/>
            <person name="Warren W.C."/>
            <person name="Mardis E.R."/>
            <person name="Weinstock G.M."/>
            <person name="Wilson R.K."/>
            <person name="Delehaunty K."/>
            <person name="Dooling D."/>
            <person name="Fronik C."/>
            <person name="Fulton L."/>
            <person name="Fulton B."/>
            <person name="Graves T."/>
            <person name="Minx P."/>
            <person name="Sodergren E."/>
            <person name="Birney E."/>
            <person name="Margulies E.H."/>
            <person name="Herrero J."/>
            <person name="Green E.D."/>
            <person name="Haussler D."/>
            <person name="Siepel A."/>
            <person name="Goldman N."/>
            <person name="Pollard K.S."/>
            <person name="Pedersen J.S."/>
            <person name="Lander E.S."/>
            <person name="Kellis M."/>
        </authorList>
    </citation>
    <scope>NUCLEOTIDE SEQUENCE [LARGE SCALE GENOMIC DNA]</scope>
    <source>
        <strain evidence="5">Thorbecke</strain>
    </source>
</reference>
<name>G1U6T2_RABIT</name>
<sequence length="2222" mass="238693">MPGETHSAAPGTAADLSRCQGCASLQQNLNEYVEALITLKQKIINTDNLLTEYQKKCDELQFARRENSTLHHQVEQMLQKISPLQKCQEELGSLKAELEEKKSSLKLYQDTHQEYTRVKEECLKSDAQKKKLEAKVKKLEEAAVRQTQDFKQLSNEKKILEKEFKKTQEKLDEFSKQKNEKELRHIGTQISSDSYGSIDKRKVKLLLKELWLCVNTAHRLPGEGGRWVLEQPAGDSTRCKASGEGGALPPAQSGPLRTPDGQACLADLSMELEGDFSSHENVETERPSGADDSADHAFHKDRNPEVSVQSAADGGGTAGSDQEHWLDEDLQAAIDFFKLPPPLLSPVPSPPLMSSPPLGSLTSPLAPETYFGEYTDSSDNDTAQPRTSAESVSEDDTAEPRDYFGLSRKSTGSGTWEEKPKSQEVCRVTAAGPETPAAAPREPSAVPCERWTPSSDFTAGRERDISDGAETQMEVRELERSVQTEEPLPKPTRTVWVEKLSSNPEREKQAAPGKSAPCSSPLGKRPPKELTETEQKALLSKGIGSPKSEFTKWAAPEDVAPQSDSVALSDHFQGLSGEAAKARNNVHGSIMGESSEPEDSHAGYTVDASRPDAGANFSSSSTSVVLSVSRNPQSCPFQLVSDTDTPTKVLPAKLGPSEQKLQPETLNTLHLQSEQAERPGGGRDLGGGSRTLSPAWGASDVNDPENSARECAKIIKSMTNVCSFPHSVFMKATKDGQCESQDPRIELMLPKSGFTSVIDSRADSVKSASGFVKSTSWHHSDLLRRRGEEILKAKLEHEQKTDHQLQKGIPSVQNRGATSNLELPGENTNPVEFKPTASLLPNQVSVIMKQSRPEKGQGAKLEPLRLHRSEPALGAERSDRETDRAAPVAKCAGEGAGIALSIQEASVRSTSPEVSTSWRKSDCDSPGGSLPVESVGCSTNRTLSFSSENIPVRTQDVVREAAVQGEVQNNRPFPHTTDPDSSGVEGSGLPPASASAAPGGFPVEETLCGEAARSGSEALAVAKDSPGTPPNARGLLKSPSKARGALPECLVTAGSAASSAFSRKDEEAPDAAPSSFPGTLYSYTGIREGGEDDTEVEESEAFSCSEGEQDPEAVVGSTQQDAPDASQRGAGAAEPGAAEAGPSVEVGRLTSALQDCNISAFPDIDRLSTSEVDYNSGDPSQNELKQSALSGGEAREGPCEEAALGASEEWVESEDEGESLKNASQLAPCSLETLSDVLTKIGQELQINYEGCQDHSGNLFLNINSSLTTEKLEGKVPSQEVASSSSRAPELLPLLASVGARSSSPVPDGSRERIQSRPEEARQADGGEAALCPASAAEPTTEQSSREAETTFQCQISTVTSEVINVLINKDQNLVIEKGDNWTIISGVSVGPDVDQVIVCATPEDPAPRDPGELEAESISEASVEKSPDTDAAGPACREPLCGSTLPCEDVSSSGQSANFDKSRLRNRPVKPSIWISSQIYDQTFETQVAASDHTYYNSKLEPCGKNKNRSKIANKEPSNKPAKTLASNKVETHPSEVSQSCSGERSNVKTPRNQTQPVLANADTSTPTECSPDTLSKIRQEVGPPLPPLLAPLVATPPRTSQPLSPLISSSSPSSPASPVGQISPLCDTPAPPVLSPWLEDPRHISPPGPSPSPSPSAASAGERVVSSPLQFCAATPKHALPVPGRLPACAPSHTAVGAPPQENSVKILDTMYPELSARARTLNLLKGNIQRARGASADSKNLPGSVSALLGFKAITSASTAFVKAGGSSAGDARQEKSRASGAQQDAGGKRTLSTCTPRSAKRLRLGSGSPEPESRESSAGVHRSLQRNLPQAEAGATEEESSSVRAVNTESRLPSKPKETVESHDKAIADALKKIAESSFDLLPVIRSHVYVGNISKKPVMRDQEKEVVYEFSTTKKHLAECLLHSILSELKIQKTSLDHSYIHALCRVYVGICRQLGDLERARLFCYSLLKEDFPESEKLTLFIANMWHDIFLSQSVINKAMQLVARQRAKGEVLNCLRAFLNWEKNAPVDVGFMVSKLLLTIQLCPKTEFQSSEKFGEDLNDHTWEYIFAIDLLCCHQKWIWTHDNIISKELWPVMDKWIKHRKGHANIAHTPDVIIASVLRLIGRLGQLGLKEGFPSAVKNISSVIGMFIQHAQDEDIPWGVQLAAVYALCDLSPSNPAEIAKILDAWRREASSSIPSAVASYLEEVSSLSAEGLG</sequence>
<accession>G1U6T2</accession>
<keyword evidence="1" id="KW-0175">Coiled coil</keyword>
<dbReference type="Pfam" id="PF25817">
    <property type="entry name" value="ICE1_C"/>
    <property type="match status" value="1"/>
</dbReference>
<feature type="compositionally biased region" description="Low complexity" evidence="2">
    <location>
        <begin position="1129"/>
        <end position="1142"/>
    </location>
</feature>
<feature type="compositionally biased region" description="Basic and acidic residues" evidence="2">
    <location>
        <begin position="473"/>
        <end position="483"/>
    </location>
</feature>
<feature type="region of interest" description="Disordered" evidence="2">
    <location>
        <begin position="910"/>
        <end position="934"/>
    </location>
</feature>
<feature type="compositionally biased region" description="Low complexity" evidence="2">
    <location>
        <begin position="1592"/>
        <end position="1620"/>
    </location>
</feature>
<dbReference type="InterPro" id="IPR057881">
    <property type="entry name" value="ICE1_C"/>
</dbReference>
<evidence type="ECO:0000256" key="1">
    <source>
        <dbReference type="SAM" id="Coils"/>
    </source>
</evidence>
<dbReference type="SMR" id="G1U6T2"/>
<feature type="region of interest" description="Disordered" evidence="2">
    <location>
        <begin position="348"/>
        <end position="550"/>
    </location>
</feature>
<feature type="region of interest" description="Disordered" evidence="2">
    <location>
        <begin position="635"/>
        <end position="704"/>
    </location>
</feature>
<feature type="compositionally biased region" description="Basic and acidic residues" evidence="2">
    <location>
        <begin position="526"/>
        <end position="535"/>
    </location>
</feature>
<feature type="region of interest" description="Disordered" evidence="2">
    <location>
        <begin position="1059"/>
        <end position="1145"/>
    </location>
</feature>
<dbReference type="PANTHER" id="PTHR11852">
    <property type="entry name" value="PLATELET-ACTIVATING FACTOR ACETYLHYDROLASE"/>
    <property type="match status" value="1"/>
</dbReference>
<feature type="compositionally biased region" description="Polar residues" evidence="2">
    <location>
        <begin position="635"/>
        <end position="646"/>
    </location>
</feature>
<dbReference type="GO" id="GO:0000791">
    <property type="term" value="C:euchromatin"/>
    <property type="evidence" value="ECO:0007669"/>
    <property type="project" value="Ensembl"/>
</dbReference>
<reference evidence="4" key="3">
    <citation type="submission" date="2025-09" db="UniProtKB">
        <authorList>
            <consortium name="Ensembl"/>
        </authorList>
    </citation>
    <scope>IDENTIFICATION</scope>
    <source>
        <strain evidence="4">Thorbecke</strain>
    </source>
</reference>
<dbReference type="GO" id="GO:0045945">
    <property type="term" value="P:positive regulation of transcription by RNA polymerase III"/>
    <property type="evidence" value="ECO:0007669"/>
    <property type="project" value="Ensembl"/>
</dbReference>
<feature type="compositionally biased region" description="Polar residues" evidence="2">
    <location>
        <begin position="659"/>
        <end position="674"/>
    </location>
</feature>
<dbReference type="GO" id="GO:0030674">
    <property type="term" value="F:protein-macromolecule adaptor activity"/>
    <property type="evidence" value="ECO:0007669"/>
    <property type="project" value="Ensembl"/>
</dbReference>
<feature type="region of interest" description="Disordered" evidence="2">
    <location>
        <begin position="589"/>
        <end position="609"/>
    </location>
</feature>
<evidence type="ECO:0000313" key="5">
    <source>
        <dbReference type="Proteomes" id="UP000001811"/>
    </source>
</evidence>
<feature type="coiled-coil region" evidence="1">
    <location>
        <begin position="22"/>
        <end position="184"/>
    </location>
</feature>
<feature type="compositionally biased region" description="Polar residues" evidence="2">
    <location>
        <begin position="1169"/>
        <end position="1189"/>
    </location>
</feature>
<dbReference type="GO" id="GO:0090316">
    <property type="term" value="P:positive regulation of intracellular protein transport"/>
    <property type="evidence" value="ECO:0007669"/>
    <property type="project" value="Ensembl"/>
</dbReference>
<dbReference type="GO" id="GO:0035363">
    <property type="term" value="C:histone locus body"/>
    <property type="evidence" value="ECO:0007669"/>
    <property type="project" value="Ensembl"/>
</dbReference>
<feature type="region of interest" description="Disordered" evidence="2">
    <location>
        <begin position="1767"/>
        <end position="1867"/>
    </location>
</feature>
<dbReference type="eggNOG" id="ENOG502QX8H">
    <property type="taxonomic scope" value="Eukaryota"/>
</dbReference>
<feature type="compositionally biased region" description="Low complexity" evidence="2">
    <location>
        <begin position="987"/>
        <end position="998"/>
    </location>
</feature>
<dbReference type="GO" id="GO:0042795">
    <property type="term" value="P:snRNA transcription by RNA polymerase II"/>
    <property type="evidence" value="ECO:0007669"/>
    <property type="project" value="Ensembl"/>
</dbReference>
<organism evidence="4 5">
    <name type="scientific">Oryctolagus cuniculus</name>
    <name type="common">Rabbit</name>
    <dbReference type="NCBI Taxonomy" id="9986"/>
    <lineage>
        <taxon>Eukaryota</taxon>
        <taxon>Metazoa</taxon>
        <taxon>Chordata</taxon>
        <taxon>Craniata</taxon>
        <taxon>Vertebrata</taxon>
        <taxon>Euteleostomi</taxon>
        <taxon>Mammalia</taxon>
        <taxon>Eutheria</taxon>
        <taxon>Euarchontoglires</taxon>
        <taxon>Glires</taxon>
        <taxon>Lagomorpha</taxon>
        <taxon>Leporidae</taxon>
        <taxon>Oryctolagus</taxon>
    </lineage>
</organism>
<feature type="compositionally biased region" description="Basic and acidic residues" evidence="2">
    <location>
        <begin position="1309"/>
        <end position="1325"/>
    </location>
</feature>
<feature type="compositionally biased region" description="Pro residues" evidence="2">
    <location>
        <begin position="1646"/>
        <end position="1656"/>
    </location>
</feature>
<dbReference type="Proteomes" id="UP000001811">
    <property type="component" value="Unplaced"/>
</dbReference>
<dbReference type="GO" id="GO:0042796">
    <property type="term" value="P:snRNA transcription by RNA polymerase III"/>
    <property type="evidence" value="ECO:0007669"/>
    <property type="project" value="Ensembl"/>
</dbReference>
<feature type="region of interest" description="Disordered" evidence="2">
    <location>
        <begin position="850"/>
        <end position="884"/>
    </location>
</feature>
<feature type="domain" description="Little elongation complex subunit 1 C-terminal" evidence="3">
    <location>
        <begin position="2021"/>
        <end position="2213"/>
    </location>
</feature>
<feature type="compositionally biased region" description="Polar residues" evidence="2">
    <location>
        <begin position="375"/>
        <end position="391"/>
    </location>
</feature>
<feature type="compositionally biased region" description="Basic and acidic residues" evidence="2">
    <location>
        <begin position="851"/>
        <end position="884"/>
    </location>
</feature>
<dbReference type="InParanoid" id="G1U6T2"/>
<feature type="region of interest" description="Disordered" evidence="2">
    <location>
        <begin position="1404"/>
        <end position="1438"/>
    </location>
</feature>
<proteinExistence type="predicted"/>
<dbReference type="PaxDb" id="9986-ENSOCUP00000025130"/>
<dbReference type="GO" id="GO:0031334">
    <property type="term" value="P:positive regulation of protein-containing complex assembly"/>
    <property type="evidence" value="ECO:0007669"/>
    <property type="project" value="Ensembl"/>
</dbReference>
<feature type="region of interest" description="Disordered" evidence="2">
    <location>
        <begin position="1498"/>
        <end position="1664"/>
    </location>
</feature>
<feature type="compositionally biased region" description="Acidic residues" evidence="2">
    <location>
        <begin position="1090"/>
        <end position="1100"/>
    </location>
</feature>
<feature type="compositionally biased region" description="Polar residues" evidence="2">
    <location>
        <begin position="1526"/>
        <end position="1575"/>
    </location>
</feature>
<feature type="region of interest" description="Disordered" evidence="2">
    <location>
        <begin position="235"/>
        <end position="261"/>
    </location>
</feature>
<dbReference type="GO" id="GO:0015030">
    <property type="term" value="C:Cajal body"/>
    <property type="evidence" value="ECO:0007669"/>
    <property type="project" value="Ensembl"/>
</dbReference>
<gene>
    <name evidence="4" type="primary">ICE1</name>
</gene>
<feature type="region of interest" description="Disordered" evidence="2">
    <location>
        <begin position="964"/>
        <end position="998"/>
    </location>
</feature>
<dbReference type="GO" id="GO:0008023">
    <property type="term" value="C:transcription elongation factor complex"/>
    <property type="evidence" value="ECO:0007669"/>
    <property type="project" value="Ensembl"/>
</dbReference>
<feature type="region of interest" description="Disordered" evidence="2">
    <location>
        <begin position="275"/>
        <end position="322"/>
    </location>
</feature>
<reference evidence="4" key="2">
    <citation type="submission" date="2025-08" db="UniProtKB">
        <authorList>
            <consortium name="Ensembl"/>
        </authorList>
    </citation>
    <scope>IDENTIFICATION</scope>
    <source>
        <strain evidence="4">Thorbecke</strain>
    </source>
</reference>
<feature type="compositionally biased region" description="Low complexity" evidence="2">
    <location>
        <begin position="429"/>
        <end position="445"/>
    </location>
</feature>
<evidence type="ECO:0000256" key="2">
    <source>
        <dbReference type="SAM" id="MobiDB-lite"/>
    </source>
</evidence>
<feature type="region of interest" description="Disordered" evidence="2">
    <location>
        <begin position="1018"/>
        <end position="1040"/>
    </location>
</feature>
<dbReference type="Ensembl" id="ENSOCUT00000026144.3">
    <property type="protein sequence ID" value="ENSOCUP00000025130.2"/>
    <property type="gene ID" value="ENSOCUG00000022005.3"/>
</dbReference>
<dbReference type="FunCoup" id="G1U6T2">
    <property type="interactions" value="2047"/>
</dbReference>
<feature type="region of interest" description="Disordered" evidence="2">
    <location>
        <begin position="1169"/>
        <end position="1225"/>
    </location>
</feature>
<feature type="region of interest" description="Disordered" evidence="2">
    <location>
        <begin position="1298"/>
        <end position="1349"/>
    </location>
</feature>
<protein>
    <submittedName>
        <fullName evidence="4">Interactor of little elongation complex ELL subunit 1</fullName>
    </submittedName>
</protein>
<feature type="compositionally biased region" description="Low complexity" evidence="2">
    <location>
        <begin position="355"/>
        <end position="367"/>
    </location>
</feature>
<dbReference type="GeneTree" id="ENSGT00950000183199"/>
<keyword evidence="5" id="KW-1185">Reference proteome</keyword>
<dbReference type="Bgee" id="ENSOCUG00000022005">
    <property type="expression patterns" value="Expressed in skeletal muscle tissue and 17 other cell types or tissues"/>
</dbReference>
<feature type="compositionally biased region" description="Basic and acidic residues" evidence="2">
    <location>
        <begin position="276"/>
        <end position="304"/>
    </location>
</feature>
<dbReference type="HOGENOM" id="CLU_001630_0_0_1"/>
<evidence type="ECO:0000259" key="3">
    <source>
        <dbReference type="Pfam" id="PF25817"/>
    </source>
</evidence>
<dbReference type="STRING" id="9986.ENSOCUP00000025130"/>